<feature type="non-terminal residue" evidence="1">
    <location>
        <position position="1"/>
    </location>
</feature>
<dbReference type="Proteomes" id="UP000243022">
    <property type="component" value="Unassembled WGS sequence"/>
</dbReference>
<evidence type="ECO:0000313" key="2">
    <source>
        <dbReference type="Proteomes" id="UP000243022"/>
    </source>
</evidence>
<comment type="caution">
    <text evidence="1">The sequence shown here is derived from an EMBL/GenBank/DDBJ whole genome shotgun (WGS) entry which is preliminary data.</text>
</comment>
<proteinExistence type="predicted"/>
<accession>A0A2T4CNI5</accession>
<evidence type="ECO:0000313" key="1">
    <source>
        <dbReference type="EMBL" id="PTB83114.1"/>
    </source>
</evidence>
<dbReference type="Gene3D" id="3.30.70.260">
    <property type="match status" value="1"/>
</dbReference>
<sequence length="46" mass="5079">GQYLQTDSQVGYVVIDIETPPNSTIADDLLIEIRAIDGTIKARVLY</sequence>
<reference evidence="1 2" key="1">
    <citation type="submission" date="2018-03" db="EMBL/GenBank/DDBJ databases">
        <title>Cross-interface Injection: A General Nanoliter Liquid Handling Method Applied to Single Cells Genome Amplification Automated Nanoliter Liquid Handling Applied to Single Cell Multiple Displacement Amplification.</title>
        <authorList>
            <person name="Yun J."/>
            <person name="Xu P."/>
            <person name="Xu J."/>
            <person name="Dai X."/>
            <person name="Wang Y."/>
            <person name="Zheng X."/>
            <person name="Cao C."/>
            <person name="Yi Q."/>
            <person name="Zhu Y."/>
            <person name="Wang L."/>
            <person name="Dong Z."/>
            <person name="Huang Y."/>
            <person name="Huang L."/>
            <person name="Du W."/>
        </authorList>
    </citation>
    <scope>NUCLEOTIDE SEQUENCE [LARGE SCALE GENOMIC DNA]</scope>
    <source>
        <strain evidence="1 2">Z-E1-2</strain>
    </source>
</reference>
<name>A0A2T4CNI5_9GAMM</name>
<dbReference type="AlphaFoldDB" id="A0A2T4CNI5"/>
<dbReference type="EMBL" id="PYVS01000012">
    <property type="protein sequence ID" value="PTB83114.1"/>
    <property type="molecule type" value="Genomic_DNA"/>
</dbReference>
<protein>
    <submittedName>
        <fullName evidence="1">Phosphoglycerate dehydrogenase</fullName>
    </submittedName>
</protein>
<organism evidence="1 2">
    <name type="scientific">Pseudidiomarina aestuarii</name>
    <dbReference type="NCBI Taxonomy" id="624146"/>
    <lineage>
        <taxon>Bacteria</taxon>
        <taxon>Pseudomonadati</taxon>
        <taxon>Pseudomonadota</taxon>
        <taxon>Gammaproteobacteria</taxon>
        <taxon>Alteromonadales</taxon>
        <taxon>Idiomarinaceae</taxon>
        <taxon>Pseudidiomarina</taxon>
    </lineage>
</organism>
<gene>
    <name evidence="1" type="ORF">C9986_01110</name>
</gene>